<dbReference type="EMBL" id="JABBWD010000024">
    <property type="protein sequence ID" value="KAG1776908.1"/>
    <property type="molecule type" value="Genomic_DNA"/>
</dbReference>
<proteinExistence type="predicted"/>
<sequence>MPFIAKHLHNKGLPITVSPWVPGQLYVVSDSPKSISSFLSTAHGLSIRDYLCISDEEREAVERARPKLPNPGWVRITQGKYRGDIGYIYNSEQLNDFVAVLIPPREFPYPALKNSAALFDRSRLPANKTVSDILRDGKVIGCSYKGEQYYMGLLLKIFRRDGLEIAATPHPDCIWLHLQSGWNTHFVKATELAFSMQFLRVGDDARVITGEVHLKIGKVVSTNHAFSSVCLEIAFKGHPRQMDFRLQDVEHVFRLSDLVRVVAGIYLGLEGHIIQMYDDVFHVCQESTKEEVEVSKYYLDRHPLTHALQSQLPTQELFQNKSRLEPLSLVTINVPIRFVVKLRNTSLDTFKNVIGKEVFIIGGEQKGYQAMLYNVGNETCSVAIHGQRRITLKHSDVVTSYGMRLNGVILERHDLIAFCEIQRKSYLQLPPRSVTPPPEKVIASSGSNSIACPNTQSSESSILGTWTANPQDIARALNHSLTVNSITSSESTSWTVNPEDNEAGQENIQDNGPLSWLMQKEFSSILLEHHAMLKISPSFMGGKLHKRFVSMHSACPTAQVPQLNIITFLPMTSASLLRIERINSASFWTETIVGIY</sequence>
<feature type="region of interest" description="Disordered" evidence="1">
    <location>
        <begin position="488"/>
        <end position="510"/>
    </location>
</feature>
<evidence type="ECO:0000259" key="2">
    <source>
        <dbReference type="SMART" id="SM00739"/>
    </source>
</evidence>
<evidence type="ECO:0000313" key="3">
    <source>
        <dbReference type="EMBL" id="KAG1776908.1"/>
    </source>
</evidence>
<dbReference type="Proteomes" id="UP000714275">
    <property type="component" value="Unassembled WGS sequence"/>
</dbReference>
<name>A0A9P6ZUW9_9AGAM</name>
<dbReference type="InterPro" id="IPR005824">
    <property type="entry name" value="KOW"/>
</dbReference>
<dbReference type="OrthoDB" id="28901at2759"/>
<comment type="caution">
    <text evidence="3">The sequence shown here is derived from an EMBL/GenBank/DDBJ whole genome shotgun (WGS) entry which is preliminary data.</text>
</comment>
<keyword evidence="4" id="KW-1185">Reference proteome</keyword>
<dbReference type="SUPFAM" id="SSF50104">
    <property type="entry name" value="Translation proteins SH3-like domain"/>
    <property type="match status" value="1"/>
</dbReference>
<organism evidence="3 4">
    <name type="scientific">Suillus placidus</name>
    <dbReference type="NCBI Taxonomy" id="48579"/>
    <lineage>
        <taxon>Eukaryota</taxon>
        <taxon>Fungi</taxon>
        <taxon>Dikarya</taxon>
        <taxon>Basidiomycota</taxon>
        <taxon>Agaricomycotina</taxon>
        <taxon>Agaricomycetes</taxon>
        <taxon>Agaricomycetidae</taxon>
        <taxon>Boletales</taxon>
        <taxon>Suillineae</taxon>
        <taxon>Suillaceae</taxon>
        <taxon>Suillus</taxon>
    </lineage>
</organism>
<dbReference type="AlphaFoldDB" id="A0A9P6ZUW9"/>
<reference evidence="3" key="1">
    <citation type="journal article" date="2020" name="New Phytol.">
        <title>Comparative genomics reveals dynamic genome evolution in host specialist ectomycorrhizal fungi.</title>
        <authorList>
            <person name="Lofgren L.A."/>
            <person name="Nguyen N.H."/>
            <person name="Vilgalys R."/>
            <person name="Ruytinx J."/>
            <person name="Liao H.L."/>
            <person name="Branco S."/>
            <person name="Kuo A."/>
            <person name="LaButti K."/>
            <person name="Lipzen A."/>
            <person name="Andreopoulos W."/>
            <person name="Pangilinan J."/>
            <person name="Riley R."/>
            <person name="Hundley H."/>
            <person name="Na H."/>
            <person name="Barry K."/>
            <person name="Grigoriev I.V."/>
            <person name="Stajich J.E."/>
            <person name="Kennedy P.G."/>
        </authorList>
    </citation>
    <scope>NUCLEOTIDE SEQUENCE</scope>
    <source>
        <strain evidence="3">DOB743</strain>
    </source>
</reference>
<gene>
    <name evidence="3" type="ORF">EV702DRAFT_1197933</name>
</gene>
<feature type="domain" description="KOW" evidence="2">
    <location>
        <begin position="198"/>
        <end position="225"/>
    </location>
</feature>
<feature type="domain" description="KOW" evidence="2">
    <location>
        <begin position="351"/>
        <end position="378"/>
    </location>
</feature>
<accession>A0A9P6ZUW9</accession>
<dbReference type="SMART" id="SM00739">
    <property type="entry name" value="KOW"/>
    <property type="match status" value="3"/>
</dbReference>
<evidence type="ECO:0000313" key="4">
    <source>
        <dbReference type="Proteomes" id="UP000714275"/>
    </source>
</evidence>
<dbReference type="InterPro" id="IPR008991">
    <property type="entry name" value="Translation_prot_SH3-like_sf"/>
</dbReference>
<evidence type="ECO:0000256" key="1">
    <source>
        <dbReference type="SAM" id="MobiDB-lite"/>
    </source>
</evidence>
<protein>
    <recommendedName>
        <fullName evidence="2">KOW domain-containing protein</fullName>
    </recommendedName>
</protein>
<feature type="domain" description="KOW" evidence="2">
    <location>
        <begin position="252"/>
        <end position="279"/>
    </location>
</feature>